<reference evidence="4 5" key="1">
    <citation type="submission" date="2021-03" db="EMBL/GenBank/DDBJ databases">
        <title>Genomic Encyclopedia of Type Strains, Phase IV (KMG-IV): sequencing the most valuable type-strain genomes for metagenomic binning, comparative biology and taxonomic classification.</title>
        <authorList>
            <person name="Goeker M."/>
        </authorList>
    </citation>
    <scope>NUCLEOTIDE SEQUENCE [LARGE SCALE GENOMIC DNA]</scope>
    <source>
        <strain evidence="4 5">DSM 21600</strain>
    </source>
</reference>
<sequence>MAAIRQFERQLAGHIDRFQRGIMQFSKTRDMALRDLGGGRTLAAAMETGMAATGAASGFEDAVKAHGGGPAGEDPAGRAAADGAGSRDGNTGGAGEVTAGVDDRASADTADAAPGNRGDGEARAPGGAVAALTAGMADGVAKGMADEVAKGMADGVPGSAARPKGRTIHRILDEWPFQAREEQMPPKGDWRHWLLIGGRGSGKTRAGAEWVQAMASRGARSDLRIALVAETLGDAREVMIDGVSGICRVAGRHAPDVEISRRRLVWPNGAMAQMFSSEDPESLRGPQFHLAWCDEIAKWKYAEDTFDMLQFGLRLGALPRIVATTTPRPVPLLKRLLADPATVTTRLTTQSNAQNLSPGFIAAMQARYGATRLGRQELMGELIEDREDGLWRRAQLEHARIRAPGPMGRIVVGVDPPAGAGAGSVCGIVVAGLEAGGRAVVLDDASVAGASPAEWANAVMRAYRRFEADRVVAEVNQGGEMVAAVLRSVKADLPLTLVRATRGKYLRAEPVAALYEQGRVAHAGRFAALEDQMCDFGPDGLSGGRSPDRLDALCWALTTLMLDARGEPRVRGV</sequence>
<proteinExistence type="predicted"/>
<dbReference type="EMBL" id="JAGGJU010000016">
    <property type="protein sequence ID" value="MBP1853221.1"/>
    <property type="molecule type" value="Genomic_DNA"/>
</dbReference>
<dbReference type="Gene3D" id="3.40.50.300">
    <property type="entry name" value="P-loop containing nucleotide triphosphate hydrolases"/>
    <property type="match status" value="1"/>
</dbReference>
<keyword evidence="1" id="KW-1188">Viral release from host cell</keyword>
<dbReference type="Pfam" id="PF17289">
    <property type="entry name" value="Terminase_6C"/>
    <property type="match status" value="1"/>
</dbReference>
<feature type="compositionally biased region" description="Low complexity" evidence="2">
    <location>
        <begin position="72"/>
        <end position="84"/>
    </location>
</feature>
<evidence type="ECO:0000256" key="1">
    <source>
        <dbReference type="ARBA" id="ARBA00022612"/>
    </source>
</evidence>
<comment type="caution">
    <text evidence="4">The sequence shown here is derived from an EMBL/GenBank/DDBJ whole genome shotgun (WGS) entry which is preliminary data.</text>
</comment>
<organism evidence="4 5">
    <name type="scientific">Rhizobium halophytocola</name>
    <dbReference type="NCBI Taxonomy" id="735519"/>
    <lineage>
        <taxon>Bacteria</taxon>
        <taxon>Pseudomonadati</taxon>
        <taxon>Pseudomonadota</taxon>
        <taxon>Alphaproteobacteria</taxon>
        <taxon>Hyphomicrobiales</taxon>
        <taxon>Rhizobiaceae</taxon>
        <taxon>Rhizobium/Agrobacterium group</taxon>
        <taxon>Rhizobium</taxon>
    </lineage>
</organism>
<protein>
    <submittedName>
        <fullName evidence="4">Phage terminase large subunit-like protein</fullName>
    </submittedName>
</protein>
<name>A0ABS4E5L9_9HYPH</name>
<dbReference type="Gene3D" id="3.30.420.240">
    <property type="match status" value="1"/>
</dbReference>
<feature type="domain" description="Terminase large subunit gp17-like C-terminal" evidence="3">
    <location>
        <begin position="412"/>
        <end position="558"/>
    </location>
</feature>
<dbReference type="InterPro" id="IPR035421">
    <property type="entry name" value="Terminase_6C"/>
</dbReference>
<dbReference type="InterPro" id="IPR027417">
    <property type="entry name" value="P-loop_NTPase"/>
</dbReference>
<accession>A0ABS4E5L9</accession>
<dbReference type="Proteomes" id="UP000759443">
    <property type="component" value="Unassembled WGS sequence"/>
</dbReference>
<feature type="region of interest" description="Disordered" evidence="2">
    <location>
        <begin position="63"/>
        <end position="124"/>
    </location>
</feature>
<keyword evidence="5" id="KW-1185">Reference proteome</keyword>
<dbReference type="Pfam" id="PF03237">
    <property type="entry name" value="Terminase_6N"/>
    <property type="match status" value="1"/>
</dbReference>
<evidence type="ECO:0000313" key="5">
    <source>
        <dbReference type="Proteomes" id="UP000759443"/>
    </source>
</evidence>
<evidence type="ECO:0000256" key="2">
    <source>
        <dbReference type="SAM" id="MobiDB-lite"/>
    </source>
</evidence>
<evidence type="ECO:0000313" key="4">
    <source>
        <dbReference type="EMBL" id="MBP1853221.1"/>
    </source>
</evidence>
<gene>
    <name evidence="4" type="ORF">J2Z17_004682</name>
</gene>
<evidence type="ECO:0000259" key="3">
    <source>
        <dbReference type="Pfam" id="PF17289"/>
    </source>
</evidence>